<evidence type="ECO:0000256" key="11">
    <source>
        <dbReference type="RuleBase" id="RU363063"/>
    </source>
</evidence>
<keyword evidence="4" id="KW-0808">Transferase</keyword>
<dbReference type="EMBL" id="UYJE01005606">
    <property type="protein sequence ID" value="VDI38610.1"/>
    <property type="molecule type" value="Genomic_DNA"/>
</dbReference>
<dbReference type="EC" id="2.4.1.-" evidence="11"/>
<evidence type="ECO:0000313" key="13">
    <source>
        <dbReference type="Proteomes" id="UP000596742"/>
    </source>
</evidence>
<accession>A0A8B6ETK0</accession>
<dbReference type="FunFam" id="3.90.550.50:FF:000001">
    <property type="entry name" value="Hexosyltransferase"/>
    <property type="match status" value="1"/>
</dbReference>
<dbReference type="AlphaFoldDB" id="A0A8B6ETK0"/>
<keyword evidence="8 11" id="KW-0333">Golgi apparatus</keyword>
<evidence type="ECO:0000256" key="2">
    <source>
        <dbReference type="ARBA" id="ARBA00008661"/>
    </source>
</evidence>
<organism evidence="12 13">
    <name type="scientific">Mytilus galloprovincialis</name>
    <name type="common">Mediterranean mussel</name>
    <dbReference type="NCBI Taxonomy" id="29158"/>
    <lineage>
        <taxon>Eukaryota</taxon>
        <taxon>Metazoa</taxon>
        <taxon>Spiralia</taxon>
        <taxon>Lophotrochozoa</taxon>
        <taxon>Mollusca</taxon>
        <taxon>Bivalvia</taxon>
        <taxon>Autobranchia</taxon>
        <taxon>Pteriomorphia</taxon>
        <taxon>Mytilida</taxon>
        <taxon>Mytiloidea</taxon>
        <taxon>Mytilidae</taxon>
        <taxon>Mytilinae</taxon>
        <taxon>Mytilus</taxon>
    </lineage>
</organism>
<keyword evidence="9" id="KW-0472">Membrane</keyword>
<dbReference type="GO" id="GO:0016758">
    <property type="term" value="F:hexosyltransferase activity"/>
    <property type="evidence" value="ECO:0007669"/>
    <property type="project" value="InterPro"/>
</dbReference>
<dbReference type="InterPro" id="IPR002659">
    <property type="entry name" value="Glyco_trans_31"/>
</dbReference>
<dbReference type="Pfam" id="PF01762">
    <property type="entry name" value="Galactosyl_T"/>
    <property type="match status" value="1"/>
</dbReference>
<comment type="caution">
    <text evidence="12">The sequence shown here is derived from an EMBL/GenBank/DDBJ whole genome shotgun (WGS) entry which is preliminary data.</text>
</comment>
<dbReference type="Proteomes" id="UP000596742">
    <property type="component" value="Unassembled WGS sequence"/>
</dbReference>
<dbReference type="GO" id="GO:0008194">
    <property type="term" value="F:UDP-glycosyltransferase activity"/>
    <property type="evidence" value="ECO:0007669"/>
    <property type="project" value="TreeGrafter"/>
</dbReference>
<evidence type="ECO:0000256" key="6">
    <source>
        <dbReference type="ARBA" id="ARBA00022968"/>
    </source>
</evidence>
<dbReference type="PANTHER" id="PTHR11214:SF349">
    <property type="entry name" value="BETA-1,3-GALACTOSYLTRANSFERASE BRN"/>
    <property type="match status" value="1"/>
</dbReference>
<dbReference type="Gene3D" id="3.90.550.50">
    <property type="match status" value="1"/>
</dbReference>
<keyword evidence="5" id="KW-0812">Transmembrane</keyword>
<comment type="subcellular location">
    <subcellularLocation>
        <location evidence="1 11">Golgi apparatus membrane</location>
        <topology evidence="1 11">Single-pass type II membrane protein</topology>
    </subcellularLocation>
</comment>
<dbReference type="PANTHER" id="PTHR11214">
    <property type="entry name" value="BETA-1,3-N-ACETYLGLUCOSAMINYLTRANSFERASE"/>
    <property type="match status" value="1"/>
</dbReference>
<keyword evidence="6" id="KW-0735">Signal-anchor</keyword>
<reference evidence="12" key="1">
    <citation type="submission" date="2018-11" db="EMBL/GenBank/DDBJ databases">
        <authorList>
            <person name="Alioto T."/>
            <person name="Alioto T."/>
        </authorList>
    </citation>
    <scope>NUCLEOTIDE SEQUENCE</scope>
</reference>
<sequence length="324" mass="37480">MFVKQPLILLPGRCINSSIESNYLQGIVHEIYTKGSTTKQQVNPKNIEYIHKPLHVCDMQTGPDYLLVLVKSDASNIARRLSVRHTWGNISHPHIKVIYLLGYVSVVQDLIDQESFKFKDVLQGDFIDIYNHNTNKTAMAYQYAVEHCINTQFLFFVDDDVFINILKINEYLGALTLPFKSKLFNGYIVKKGKPDRDKSSKWYLTREEYPCDLFPTYPAGGAILMSMAIARILKTAFPYERYIHIDDVYLGIVAMKLNIQLQNDERFELLYTPPMNLKNVFASHGYGDHKQALPIWNFFLSTMSLNSSMDLNKHLYKSYKNHDT</sequence>
<dbReference type="GO" id="GO:0000139">
    <property type="term" value="C:Golgi membrane"/>
    <property type="evidence" value="ECO:0007669"/>
    <property type="project" value="UniProtKB-SubCell"/>
</dbReference>
<protein>
    <recommendedName>
        <fullName evidence="11">Hexosyltransferase</fullName>
        <ecNumber evidence="11">2.4.1.-</ecNumber>
    </recommendedName>
</protein>
<keyword evidence="3 11" id="KW-0328">Glycosyltransferase</keyword>
<evidence type="ECO:0000256" key="4">
    <source>
        <dbReference type="ARBA" id="ARBA00022679"/>
    </source>
</evidence>
<evidence type="ECO:0000256" key="1">
    <source>
        <dbReference type="ARBA" id="ARBA00004323"/>
    </source>
</evidence>
<keyword evidence="13" id="KW-1185">Reference proteome</keyword>
<evidence type="ECO:0000256" key="7">
    <source>
        <dbReference type="ARBA" id="ARBA00022989"/>
    </source>
</evidence>
<gene>
    <name evidence="12" type="ORF">MGAL_10B043520</name>
</gene>
<keyword evidence="7" id="KW-1133">Transmembrane helix</keyword>
<comment type="similarity">
    <text evidence="2 11">Belongs to the glycosyltransferase 31 family.</text>
</comment>
<evidence type="ECO:0000256" key="5">
    <source>
        <dbReference type="ARBA" id="ARBA00022692"/>
    </source>
</evidence>
<evidence type="ECO:0000313" key="12">
    <source>
        <dbReference type="EMBL" id="VDI38610.1"/>
    </source>
</evidence>
<dbReference type="GO" id="GO:0006493">
    <property type="term" value="P:protein O-linked glycosylation"/>
    <property type="evidence" value="ECO:0007669"/>
    <property type="project" value="TreeGrafter"/>
</dbReference>
<name>A0A8B6ETK0_MYTGA</name>
<proteinExistence type="inferred from homology"/>
<evidence type="ECO:0000256" key="10">
    <source>
        <dbReference type="ARBA" id="ARBA00023180"/>
    </source>
</evidence>
<dbReference type="OrthoDB" id="2139606at2759"/>
<evidence type="ECO:0000256" key="8">
    <source>
        <dbReference type="ARBA" id="ARBA00023034"/>
    </source>
</evidence>
<evidence type="ECO:0000256" key="3">
    <source>
        <dbReference type="ARBA" id="ARBA00022676"/>
    </source>
</evidence>
<evidence type="ECO:0000256" key="9">
    <source>
        <dbReference type="ARBA" id="ARBA00023136"/>
    </source>
</evidence>
<keyword evidence="10" id="KW-0325">Glycoprotein</keyword>